<dbReference type="PANTHER" id="PTHR44942">
    <property type="entry name" value="METHYLTRANSF_11 DOMAIN-CONTAINING PROTEIN"/>
    <property type="match status" value="1"/>
</dbReference>
<dbReference type="Pfam" id="PF13847">
    <property type="entry name" value="Methyltransf_31"/>
    <property type="match status" value="1"/>
</dbReference>
<keyword evidence="2" id="KW-0808">Transferase</keyword>
<evidence type="ECO:0000259" key="1">
    <source>
        <dbReference type="Pfam" id="PF13847"/>
    </source>
</evidence>
<name>A0A4R8REF1_COLTR</name>
<dbReference type="InterPro" id="IPR029063">
    <property type="entry name" value="SAM-dependent_MTases_sf"/>
</dbReference>
<dbReference type="Proteomes" id="UP000295703">
    <property type="component" value="Unassembled WGS sequence"/>
</dbReference>
<dbReference type="Gene3D" id="3.40.50.150">
    <property type="entry name" value="Vaccinia Virus protein VP39"/>
    <property type="match status" value="1"/>
</dbReference>
<proteinExistence type="predicted"/>
<dbReference type="AlphaFoldDB" id="A0A4R8REF1"/>
<dbReference type="InterPro" id="IPR025714">
    <property type="entry name" value="Methyltranfer_dom"/>
</dbReference>
<dbReference type="GO" id="GO:0008757">
    <property type="term" value="F:S-adenosylmethionine-dependent methyltransferase activity"/>
    <property type="evidence" value="ECO:0007669"/>
    <property type="project" value="InterPro"/>
</dbReference>
<evidence type="ECO:0000313" key="2">
    <source>
        <dbReference type="EMBL" id="TDZ58245.1"/>
    </source>
</evidence>
<accession>A0A4R8REF1</accession>
<dbReference type="STRING" id="5466.A0A4R8REF1"/>
<keyword evidence="2" id="KW-0489">Methyltransferase</keyword>
<dbReference type="CDD" id="cd02440">
    <property type="entry name" value="AdoMet_MTases"/>
    <property type="match status" value="1"/>
</dbReference>
<sequence length="308" mass="33730">MAPIEQTFSTFSPEQAAAYAKTRGSGYSPVLYQAILDYHSEHPRDVLLDVGSGPGTVVFDLLSHFKRAYGCDTGFQMIEQAKKTATECGFSKEQAVFKVSAAEQCADAFSTCQGEVDVITVAMAAHWFDMPAFYKAAAKLPRPGGALAIWTCSSMLVHPSVPNHEKIQDILSDLEDGMLAPHVEEGNTISRNAYRDLKLPWDDVTSRGLFGEGSFERVDWDLHGIPSAPRGLDGTPGPFLHGRETTIPEMEQTLGSAGMVIRWREANPDKALTDEDVVTVTARRLQEVVGVSEKLSLGHSTIFLLLRR</sequence>
<reference evidence="2 3" key="1">
    <citation type="submission" date="2018-12" db="EMBL/GenBank/DDBJ databases">
        <title>Genome sequence and assembly of Colletotrichum trifolii.</title>
        <authorList>
            <person name="Gan P."/>
            <person name="Shirasu K."/>
        </authorList>
    </citation>
    <scope>NUCLEOTIDE SEQUENCE [LARGE SCALE GENOMIC DNA]</scope>
    <source>
        <strain evidence="2 3">543-2</strain>
    </source>
</reference>
<dbReference type="GO" id="GO:0032259">
    <property type="term" value="P:methylation"/>
    <property type="evidence" value="ECO:0007669"/>
    <property type="project" value="UniProtKB-KW"/>
</dbReference>
<gene>
    <name evidence="2" type="ORF">CTRI78_v005584</name>
</gene>
<comment type="caution">
    <text evidence="2">The sequence shown here is derived from an EMBL/GenBank/DDBJ whole genome shotgun (WGS) entry which is preliminary data.</text>
</comment>
<organism evidence="2 3">
    <name type="scientific">Colletotrichum trifolii</name>
    <dbReference type="NCBI Taxonomy" id="5466"/>
    <lineage>
        <taxon>Eukaryota</taxon>
        <taxon>Fungi</taxon>
        <taxon>Dikarya</taxon>
        <taxon>Ascomycota</taxon>
        <taxon>Pezizomycotina</taxon>
        <taxon>Sordariomycetes</taxon>
        <taxon>Hypocreomycetidae</taxon>
        <taxon>Glomerellales</taxon>
        <taxon>Glomerellaceae</taxon>
        <taxon>Colletotrichum</taxon>
        <taxon>Colletotrichum orbiculare species complex</taxon>
    </lineage>
</organism>
<evidence type="ECO:0000313" key="3">
    <source>
        <dbReference type="Proteomes" id="UP000295703"/>
    </source>
</evidence>
<dbReference type="InterPro" id="IPR051052">
    <property type="entry name" value="Diverse_substrate_MTase"/>
</dbReference>
<keyword evidence="3" id="KW-1185">Reference proteome</keyword>
<feature type="domain" description="Methyltransferase" evidence="1">
    <location>
        <begin position="44"/>
        <end position="157"/>
    </location>
</feature>
<dbReference type="EMBL" id="RYZW01000047">
    <property type="protein sequence ID" value="TDZ58245.1"/>
    <property type="molecule type" value="Genomic_DNA"/>
</dbReference>
<protein>
    <submittedName>
        <fullName evidence="2">Putative methyltransferase</fullName>
    </submittedName>
</protein>
<dbReference type="PANTHER" id="PTHR44942:SF10">
    <property type="entry name" value="METHYLTRANSFERASE TYPE 11 DOMAIN-CONTAINING PROTEIN"/>
    <property type="match status" value="1"/>
</dbReference>
<dbReference type="SUPFAM" id="SSF53335">
    <property type="entry name" value="S-adenosyl-L-methionine-dependent methyltransferases"/>
    <property type="match status" value="1"/>
</dbReference>